<dbReference type="RefSeq" id="WP_125701949.1">
    <property type="nucleotide sequence ID" value="NZ_JBHTOM010000020.1"/>
</dbReference>
<organism evidence="2 3">
    <name type="scientific">Levilactobacillus fuyuanensis</name>
    <dbReference type="NCBI Taxonomy" id="2486022"/>
    <lineage>
        <taxon>Bacteria</taxon>
        <taxon>Bacillati</taxon>
        <taxon>Bacillota</taxon>
        <taxon>Bacilli</taxon>
        <taxon>Lactobacillales</taxon>
        <taxon>Lactobacillaceae</taxon>
        <taxon>Levilactobacillus</taxon>
    </lineage>
</organism>
<dbReference type="InterPro" id="IPR009370">
    <property type="entry name" value="YutD-like"/>
</dbReference>
<evidence type="ECO:0000313" key="2">
    <source>
        <dbReference type="EMBL" id="MFD1550243.1"/>
    </source>
</evidence>
<dbReference type="EMBL" id="JBHTOM010000020">
    <property type="protein sequence ID" value="MFD1550243.1"/>
    <property type="molecule type" value="Genomic_DNA"/>
</dbReference>
<proteinExistence type="predicted"/>
<feature type="compositionally biased region" description="Basic residues" evidence="1">
    <location>
        <begin position="126"/>
        <end position="137"/>
    </location>
</feature>
<sequence length="276" mass="31007">MTTVDRKDLEALVAEQRESREPAAEVVREDDTHLTINGHPYEVVANVREGFDFAEFARRFSTILSKFDYIVGDWGFEQLRLKGFYAEDRAGAKQNQIDAVQDYLYESCNFGCAYFILHNLDVKAAPKPRRSRSRRRSGSGNKPAQQNQGQSRPQNKQSSQHQSAEKPAAKATNGNRGGSGHNRHAANTANNKPATTNSTTNNNNGNNSNHTSNSTASNGSHRRRSRHSRHRNNTNHPYTEERRTTTQPKTDTSKTVTVATGGQGRRHFTIRQKKEN</sequence>
<comment type="caution">
    <text evidence="2">The sequence shown here is derived from an EMBL/GenBank/DDBJ whole genome shotgun (WGS) entry which is preliminary data.</text>
</comment>
<reference evidence="3" key="1">
    <citation type="journal article" date="2019" name="Int. J. Syst. Evol. Microbiol.">
        <title>The Global Catalogue of Microorganisms (GCM) 10K type strain sequencing project: providing services to taxonomists for standard genome sequencing and annotation.</title>
        <authorList>
            <consortium name="The Broad Institute Genomics Platform"/>
            <consortium name="The Broad Institute Genome Sequencing Center for Infectious Disease"/>
            <person name="Wu L."/>
            <person name="Ma J."/>
        </authorList>
    </citation>
    <scope>NUCLEOTIDE SEQUENCE [LARGE SCALE GENOMIC DNA]</scope>
    <source>
        <strain evidence="3">CCM 8906</strain>
    </source>
</reference>
<feature type="compositionally biased region" description="Basic residues" evidence="1">
    <location>
        <begin position="264"/>
        <end position="276"/>
    </location>
</feature>
<name>A0ABW4H623_9LACO</name>
<dbReference type="Proteomes" id="UP001597195">
    <property type="component" value="Unassembled WGS sequence"/>
</dbReference>
<protein>
    <submittedName>
        <fullName evidence="2">YutD family protein</fullName>
    </submittedName>
</protein>
<feature type="compositionally biased region" description="Basic residues" evidence="1">
    <location>
        <begin position="220"/>
        <end position="233"/>
    </location>
</feature>
<feature type="compositionally biased region" description="Low complexity" evidence="1">
    <location>
        <begin position="245"/>
        <end position="257"/>
    </location>
</feature>
<keyword evidence="3" id="KW-1185">Reference proteome</keyword>
<dbReference type="Pfam" id="PF06265">
    <property type="entry name" value="YutD-like"/>
    <property type="match status" value="1"/>
</dbReference>
<feature type="compositionally biased region" description="Polar residues" evidence="1">
    <location>
        <begin position="142"/>
        <end position="162"/>
    </location>
</feature>
<gene>
    <name evidence="2" type="ORF">ACFQ5T_11180</name>
</gene>
<dbReference type="PIRSF" id="PIRSF012565">
    <property type="entry name" value="DUF1027"/>
    <property type="match status" value="1"/>
</dbReference>
<evidence type="ECO:0000313" key="3">
    <source>
        <dbReference type="Proteomes" id="UP001597195"/>
    </source>
</evidence>
<dbReference type="Gene3D" id="3.50.4.20">
    <property type="match status" value="1"/>
</dbReference>
<dbReference type="InterPro" id="IPR038141">
    <property type="entry name" value="YutD-like_sf"/>
</dbReference>
<accession>A0ABW4H623</accession>
<evidence type="ECO:0000256" key="1">
    <source>
        <dbReference type="SAM" id="MobiDB-lite"/>
    </source>
</evidence>
<feature type="region of interest" description="Disordered" evidence="1">
    <location>
        <begin position="125"/>
        <end position="276"/>
    </location>
</feature>
<feature type="compositionally biased region" description="Low complexity" evidence="1">
    <location>
        <begin position="185"/>
        <end position="219"/>
    </location>
</feature>